<dbReference type="Proteomes" id="UP000503640">
    <property type="component" value="Unassembled WGS sequence"/>
</dbReference>
<dbReference type="EMBL" id="BJTG01000002">
    <property type="protein sequence ID" value="GEJ56175.1"/>
    <property type="molecule type" value="Genomic_DNA"/>
</dbReference>
<dbReference type="AlphaFoldDB" id="A0A7I9VII3"/>
<evidence type="ECO:0000256" key="1">
    <source>
        <dbReference type="SAM" id="MobiDB-lite"/>
    </source>
</evidence>
<keyword evidence="3" id="KW-1185">Reference proteome</keyword>
<dbReference type="Gene3D" id="3.60.60.10">
    <property type="entry name" value="Penicillin V Acylase, Chain A"/>
    <property type="match status" value="1"/>
</dbReference>
<protein>
    <recommendedName>
        <fullName evidence="4">Peptidase C45 acyl-coenzyme A:6-aminopenicillanic acid acyl-transferase</fullName>
    </recommendedName>
</protein>
<accession>A0A7I9VII3</accession>
<sequence>MPLTLLDADARDGWAAALGGSREAVRALLDGFDAQARAQAAAQLGPLGGPALCALRALQDLLHRARGRRHGAELDRVAALAGRAPAEVLLANLAYEHGCSTFLRDGPGGPLHARNLDWPFPGGLLRRHGCVLRVHGAPAGGYAVVGWPGLLGALTAVAPGRFTVSVNYVRHRRGGLARLLARAAGGALPVAWAVREALERSGSFADAVERLRAAPLLAPALLALAGPRRGEAVVVERTPRGGALRRLEEGALSVANHYEAAGLAGQCVDYDAGGSAARKAILVRGLARAAPRDARAALWLLAPAVRPETQQQAVMRAGDGLLVVRAPGERARRIDLSPLGAPRPPRRSPAGPRSRGRRRDGAR</sequence>
<dbReference type="NCBIfam" id="NF040521">
    <property type="entry name" value="C45_proenzyme"/>
    <property type="match status" value="1"/>
</dbReference>
<feature type="region of interest" description="Disordered" evidence="1">
    <location>
        <begin position="333"/>
        <end position="363"/>
    </location>
</feature>
<evidence type="ECO:0008006" key="4">
    <source>
        <dbReference type="Google" id="ProtNLM"/>
    </source>
</evidence>
<organism evidence="2 3">
    <name type="scientific">Anaeromyxobacter diazotrophicus</name>
    <dbReference type="NCBI Taxonomy" id="2590199"/>
    <lineage>
        <taxon>Bacteria</taxon>
        <taxon>Pseudomonadati</taxon>
        <taxon>Myxococcota</taxon>
        <taxon>Myxococcia</taxon>
        <taxon>Myxococcales</taxon>
        <taxon>Cystobacterineae</taxon>
        <taxon>Anaeromyxobacteraceae</taxon>
        <taxon>Anaeromyxobacter</taxon>
    </lineage>
</organism>
<dbReference type="PANTHER" id="PTHR28583">
    <property type="entry name" value="ACID AMIDASE"/>
    <property type="match status" value="1"/>
</dbReference>
<dbReference type="GO" id="GO:0016810">
    <property type="term" value="F:hydrolase activity, acting on carbon-nitrogen (but not peptide) bonds"/>
    <property type="evidence" value="ECO:0007669"/>
    <property type="project" value="TreeGrafter"/>
</dbReference>
<proteinExistence type="predicted"/>
<evidence type="ECO:0000313" key="2">
    <source>
        <dbReference type="EMBL" id="GEJ56175.1"/>
    </source>
</evidence>
<dbReference type="InterPro" id="IPR047794">
    <property type="entry name" value="C45_proenzyme-like"/>
</dbReference>
<reference evidence="3" key="1">
    <citation type="journal article" date="2020" name="Appl. Environ. Microbiol.">
        <title>Diazotrophic Anaeromyxobacter Isolates from Soils.</title>
        <authorList>
            <person name="Masuda Y."/>
            <person name="Yamanaka H."/>
            <person name="Xu Z.X."/>
            <person name="Shiratori Y."/>
            <person name="Aono T."/>
            <person name="Amachi S."/>
            <person name="Senoo K."/>
            <person name="Itoh H."/>
        </authorList>
    </citation>
    <scope>NUCLEOTIDE SEQUENCE [LARGE SCALE GENOMIC DNA]</scope>
    <source>
        <strain evidence="3">R267</strain>
    </source>
</reference>
<feature type="compositionally biased region" description="Basic residues" evidence="1">
    <location>
        <begin position="354"/>
        <end position="363"/>
    </location>
</feature>
<dbReference type="PANTHER" id="PTHR28583:SF1">
    <property type="entry name" value="ACID CERAMIDASE"/>
    <property type="match status" value="1"/>
</dbReference>
<evidence type="ECO:0000313" key="3">
    <source>
        <dbReference type="Proteomes" id="UP000503640"/>
    </source>
</evidence>
<comment type="caution">
    <text evidence="2">The sequence shown here is derived from an EMBL/GenBank/DDBJ whole genome shotgun (WGS) entry which is preliminary data.</text>
</comment>
<gene>
    <name evidence="2" type="ORF">AMYX_09160</name>
</gene>
<name>A0A7I9VII3_9BACT</name>